<sequence length="364" mass="40866">MDNSAFSPSSQAGTMQRRTRREKHFHEIESTLPSPRESPEPQARRCWSVSGLWSWLGKLNPFSRPATKDDIVWLLDNTAFQSAPGAPWRAEFVAAVFERDDKGRLVDVVTGVARVTGLTDDAEERRTVEERLLKLGPTDANGLSSNLLRVPSSVNGSLVRTEAKVGGGDGAIPHMQTYYAGPDGWGVISDVDDTIKVTLTSDPVGILRESFVNPPSPIPGMPELYAEMRSFLPEDTAWFYLSASPYNLYPFLKQFRRQFYPPGTLILRDSSWKTVAGLLSALTLDTEEYKSDPEAYGEIYRTVPGWIKLILIRKATDVAAVGIEEKNDPERFERAFEDVPREAWHVFEDPRECSEIIKAAIDRW</sequence>
<gene>
    <name evidence="3" type="ORF">HRG_08472</name>
</gene>
<evidence type="ECO:0000256" key="1">
    <source>
        <dbReference type="SAM" id="MobiDB-lite"/>
    </source>
</evidence>
<accession>A0A9P8MRX9</accession>
<name>A0A9P8MRX9_9HYPO</name>
<dbReference type="InterPro" id="IPR019236">
    <property type="entry name" value="APP1_cat"/>
</dbReference>
<evidence type="ECO:0000313" key="4">
    <source>
        <dbReference type="Proteomes" id="UP000824596"/>
    </source>
</evidence>
<dbReference type="InterPro" id="IPR052935">
    <property type="entry name" value="Mg2+_PAP"/>
</dbReference>
<dbReference type="GeneID" id="68357601"/>
<feature type="region of interest" description="Disordered" evidence="1">
    <location>
        <begin position="1"/>
        <end position="42"/>
    </location>
</feature>
<dbReference type="RefSeq" id="XP_044717830.1">
    <property type="nucleotide sequence ID" value="XM_044866943.1"/>
</dbReference>
<proteinExistence type="predicted"/>
<dbReference type="Pfam" id="PF09949">
    <property type="entry name" value="APP1_cat"/>
    <property type="match status" value="1"/>
</dbReference>
<evidence type="ECO:0000313" key="3">
    <source>
        <dbReference type="EMBL" id="KAH0960317.1"/>
    </source>
</evidence>
<protein>
    <submittedName>
        <fullName evidence="3">Actin filament organization protein App1-like protein</fullName>
    </submittedName>
</protein>
<dbReference type="GO" id="GO:0008195">
    <property type="term" value="F:phosphatidate phosphatase activity"/>
    <property type="evidence" value="ECO:0007669"/>
    <property type="project" value="InterPro"/>
</dbReference>
<dbReference type="EMBL" id="JAIZPD010000010">
    <property type="protein sequence ID" value="KAH0960317.1"/>
    <property type="molecule type" value="Genomic_DNA"/>
</dbReference>
<feature type="domain" description="Phosphatidate phosphatase APP1 catalytic" evidence="2">
    <location>
        <begin position="185"/>
        <end position="290"/>
    </location>
</feature>
<dbReference type="PANTHER" id="PTHR28208">
    <property type="entry name" value="PHOSPHATIDATE PHOSPHATASE APP1"/>
    <property type="match status" value="1"/>
</dbReference>
<dbReference type="GO" id="GO:0030479">
    <property type="term" value="C:actin cortical patch"/>
    <property type="evidence" value="ECO:0007669"/>
    <property type="project" value="TreeGrafter"/>
</dbReference>
<feature type="compositionally biased region" description="Polar residues" evidence="1">
    <location>
        <begin position="1"/>
        <end position="16"/>
    </location>
</feature>
<dbReference type="PANTHER" id="PTHR28208:SF1">
    <property type="entry name" value="FILAMENT ORGANIZATION PROTEIN APP1-LIKE, PUTATIVE (AFU_ORTHOLOGUE AFUA_1G06650)-RELATED"/>
    <property type="match status" value="1"/>
</dbReference>
<dbReference type="Proteomes" id="UP000824596">
    <property type="component" value="Unassembled WGS sequence"/>
</dbReference>
<keyword evidence="4" id="KW-1185">Reference proteome</keyword>
<organism evidence="3 4">
    <name type="scientific">Hirsutella rhossiliensis</name>
    <dbReference type="NCBI Taxonomy" id="111463"/>
    <lineage>
        <taxon>Eukaryota</taxon>
        <taxon>Fungi</taxon>
        <taxon>Dikarya</taxon>
        <taxon>Ascomycota</taxon>
        <taxon>Pezizomycotina</taxon>
        <taxon>Sordariomycetes</taxon>
        <taxon>Hypocreomycetidae</taxon>
        <taxon>Hypocreales</taxon>
        <taxon>Ophiocordycipitaceae</taxon>
        <taxon>Hirsutella</taxon>
    </lineage>
</organism>
<dbReference type="OrthoDB" id="414243at2759"/>
<reference evidence="3" key="1">
    <citation type="submission" date="2021-09" db="EMBL/GenBank/DDBJ databases">
        <title>A high-quality genome of the endoparasitic fungus Hirsutella rhossiliensis with a comparison of Hirsutella genomes reveals transposable elements contributing to genome size variation.</title>
        <authorList>
            <person name="Lin R."/>
            <person name="Jiao Y."/>
            <person name="Sun X."/>
            <person name="Ling J."/>
            <person name="Xie B."/>
            <person name="Cheng X."/>
        </authorList>
    </citation>
    <scope>NUCLEOTIDE SEQUENCE</scope>
    <source>
        <strain evidence="3">HR02</strain>
    </source>
</reference>
<comment type="caution">
    <text evidence="3">The sequence shown here is derived from an EMBL/GenBank/DDBJ whole genome shotgun (WGS) entry which is preliminary data.</text>
</comment>
<evidence type="ECO:0000259" key="2">
    <source>
        <dbReference type="Pfam" id="PF09949"/>
    </source>
</evidence>
<dbReference type="AlphaFoldDB" id="A0A9P8MRX9"/>